<gene>
    <name evidence="2" type="ORF">PR048_002791</name>
</gene>
<sequence length="1002" mass="110661">MRQQIGFALLQYDGTSFTSRFPETHLPSGNTPNRKSFTACSSQLDITIVSNLRAVITLTSEEPQCFASACLSILCCCPPQLRDIEVRMASEKLEVWTRRAFIATLCAVAMAALREGGGCYSKPHQPLSHLLGRHKGGGRISAGNEHETDGDDNGQGWRGCSSGHFSRRCSSIARNSVTHSLMNASSTQLPARRPVAIFIVLALPSGRFNAPRTALRERDCRVGSLSVTDRLPPSLALPPLSYNASLSSSLARDAKPTSARTSDTLVTCSLVRKGVTSELCSSQWRNDAGWSMYITVKVSLMPSPTILLYDQQFRIRNDMFFVVSCGTTHRVYDLEAVVGRVLYCESLSMDGGVTQPTLEHECSPVKVRLLLERRVLAVAESSGEFPPATINNNQHQPSIVPGTSGSRRRAMRIIQRLETQIVDWFPINMKAIEEMTLESSIYMRLYSLADRPLEHVDVSCIHNTGDIANMSALRYWALGARQSPRWREVSFDNSSGLSETTRELPHSDTISLNTVPPQRIKCDLQEGVEILEDRVGDGVQDCCLGWNIPHGLIHEIVVHDNVYSSSIIRTTTQPVYPAKVIAIAEQRRSIAWHGSDAKLDVSEVPCGHWLRSSFCCQRKFMCVSQFLGARIRFSSSWKRWTSIVVDSCRTRARRPEERNIRQFSVAAKFHLFNDVSASFSTELTLKISTVAQVFGAAASPEHSENHNRLEVTADNAAALSVALPLPYSIVESVNSAARMFIYSVAWDKSVDSTGDLCLETEIFALRDTEQVAQLQRFALAFGIAWVFNLGPGLPDFSFPWVSEITPGEFWDVGIASDNAAGRPVFSGSPVSPELAFRRCSILTSFHPNRLPRPRSRLHLGAAYTSQHKLKSRSRPDVQPTRPRPHLPALARAMMLWATLSPCADAGQAHYSFTVTSASGLQRGAAFIGEVLLPPPKWIHNHPSDRCLSELEETGDPRENPPTASSGTIPACENLVTRPEIEPSSPWWEASALTAQPPPLLKD</sequence>
<proteinExistence type="predicted"/>
<feature type="compositionally biased region" description="Basic and acidic residues" evidence="1">
    <location>
        <begin position="947"/>
        <end position="958"/>
    </location>
</feature>
<protein>
    <submittedName>
        <fullName evidence="2">Uncharacterized protein</fullName>
    </submittedName>
</protein>
<feature type="region of interest" description="Disordered" evidence="1">
    <location>
        <begin position="947"/>
        <end position="972"/>
    </location>
</feature>
<keyword evidence="3" id="KW-1185">Reference proteome</keyword>
<evidence type="ECO:0000256" key="1">
    <source>
        <dbReference type="SAM" id="MobiDB-lite"/>
    </source>
</evidence>
<evidence type="ECO:0000313" key="3">
    <source>
        <dbReference type="Proteomes" id="UP001159363"/>
    </source>
</evidence>
<dbReference type="EMBL" id="JARBHB010000001">
    <property type="protein sequence ID" value="KAJ8897445.1"/>
    <property type="molecule type" value="Genomic_DNA"/>
</dbReference>
<comment type="caution">
    <text evidence="2">The sequence shown here is derived from an EMBL/GenBank/DDBJ whole genome shotgun (WGS) entry which is preliminary data.</text>
</comment>
<dbReference type="Proteomes" id="UP001159363">
    <property type="component" value="Chromosome 1"/>
</dbReference>
<feature type="region of interest" description="Disordered" evidence="1">
    <location>
        <begin position="135"/>
        <end position="157"/>
    </location>
</feature>
<name>A0ABQ9IMP8_9NEOP</name>
<organism evidence="2 3">
    <name type="scientific">Dryococelus australis</name>
    <dbReference type="NCBI Taxonomy" id="614101"/>
    <lineage>
        <taxon>Eukaryota</taxon>
        <taxon>Metazoa</taxon>
        <taxon>Ecdysozoa</taxon>
        <taxon>Arthropoda</taxon>
        <taxon>Hexapoda</taxon>
        <taxon>Insecta</taxon>
        <taxon>Pterygota</taxon>
        <taxon>Neoptera</taxon>
        <taxon>Polyneoptera</taxon>
        <taxon>Phasmatodea</taxon>
        <taxon>Verophasmatodea</taxon>
        <taxon>Anareolatae</taxon>
        <taxon>Phasmatidae</taxon>
        <taxon>Eurycanthinae</taxon>
        <taxon>Dryococelus</taxon>
    </lineage>
</organism>
<reference evidence="2 3" key="1">
    <citation type="submission" date="2023-02" db="EMBL/GenBank/DDBJ databases">
        <title>LHISI_Scaffold_Assembly.</title>
        <authorList>
            <person name="Stuart O.P."/>
            <person name="Cleave R."/>
            <person name="Magrath M.J.L."/>
            <person name="Mikheyev A.S."/>
        </authorList>
    </citation>
    <scope>NUCLEOTIDE SEQUENCE [LARGE SCALE GENOMIC DNA]</scope>
    <source>
        <strain evidence="2">Daus_M_001</strain>
        <tissue evidence="2">Leg muscle</tissue>
    </source>
</reference>
<evidence type="ECO:0000313" key="2">
    <source>
        <dbReference type="EMBL" id="KAJ8897445.1"/>
    </source>
</evidence>
<accession>A0ABQ9IMP8</accession>